<dbReference type="EMBL" id="JAODUO010000662">
    <property type="protein sequence ID" value="KAK2176441.1"/>
    <property type="molecule type" value="Genomic_DNA"/>
</dbReference>
<evidence type="ECO:0000259" key="13">
    <source>
        <dbReference type="PROSITE" id="PS50841"/>
    </source>
</evidence>
<evidence type="ECO:0000313" key="15">
    <source>
        <dbReference type="Proteomes" id="UP001209878"/>
    </source>
</evidence>
<dbReference type="SUPFAM" id="SSF54236">
    <property type="entry name" value="Ubiquitin-like"/>
    <property type="match status" value="1"/>
</dbReference>
<evidence type="ECO:0000256" key="5">
    <source>
        <dbReference type="ARBA" id="ARBA00022687"/>
    </source>
</evidence>
<keyword evidence="5 9" id="KW-0879">Wnt signaling pathway</keyword>
<dbReference type="GO" id="GO:0060070">
    <property type="term" value="P:canonical Wnt signaling pathway"/>
    <property type="evidence" value="ECO:0007669"/>
    <property type="project" value="TreeGrafter"/>
</dbReference>
<feature type="region of interest" description="Disordered" evidence="11">
    <location>
        <begin position="119"/>
        <end position="189"/>
    </location>
</feature>
<evidence type="ECO:0000256" key="9">
    <source>
        <dbReference type="PROSITE-ProRule" id="PRU00069"/>
    </source>
</evidence>
<dbReference type="SMART" id="SM00021">
    <property type="entry name" value="DAX"/>
    <property type="match status" value="1"/>
</dbReference>
<protein>
    <recommendedName>
        <fullName evidence="16">DIX domain-containing protein</fullName>
    </recommendedName>
</protein>
<name>A0AAD9NQ14_RIDPI</name>
<evidence type="ECO:0000256" key="3">
    <source>
        <dbReference type="ARBA" id="ARBA00022473"/>
    </source>
</evidence>
<dbReference type="InterPro" id="IPR036872">
    <property type="entry name" value="CH_dom_sf"/>
</dbReference>
<dbReference type="InterPro" id="IPR029071">
    <property type="entry name" value="Ubiquitin-like_domsf"/>
</dbReference>
<dbReference type="GO" id="GO:0005829">
    <property type="term" value="C:cytosol"/>
    <property type="evidence" value="ECO:0007669"/>
    <property type="project" value="TreeGrafter"/>
</dbReference>
<feature type="compositionally biased region" description="Polar residues" evidence="11">
    <location>
        <begin position="428"/>
        <end position="437"/>
    </location>
</feature>
<keyword evidence="15" id="KW-1185">Reference proteome</keyword>
<evidence type="ECO:0008006" key="16">
    <source>
        <dbReference type="Google" id="ProtNLM"/>
    </source>
</evidence>
<dbReference type="InterPro" id="IPR001715">
    <property type="entry name" value="CH_dom"/>
</dbReference>
<comment type="caution">
    <text evidence="14">The sequence shown here is derived from an EMBL/GenBank/DDBJ whole genome shotgun (WGS) entry which is preliminary data.</text>
</comment>
<dbReference type="InterPro" id="IPR038207">
    <property type="entry name" value="DIX_dom_sf"/>
</dbReference>
<dbReference type="AlphaFoldDB" id="A0AAD9NQ14"/>
<reference evidence="14" key="1">
    <citation type="journal article" date="2023" name="Mol. Biol. Evol.">
        <title>Third-Generation Sequencing Reveals the Adaptive Role of the Epigenome in Three Deep-Sea Polychaetes.</title>
        <authorList>
            <person name="Perez M."/>
            <person name="Aroh O."/>
            <person name="Sun Y."/>
            <person name="Lan Y."/>
            <person name="Juniper S.K."/>
            <person name="Young C.R."/>
            <person name="Angers B."/>
            <person name="Qian P.Y."/>
        </authorList>
    </citation>
    <scope>NUCLEOTIDE SEQUENCE</scope>
    <source>
        <strain evidence="14">R07B-5</strain>
    </source>
</reference>
<evidence type="ECO:0000313" key="14">
    <source>
        <dbReference type="EMBL" id="KAK2176441.1"/>
    </source>
</evidence>
<feature type="domain" description="Calponin-homology (CH)" evidence="12">
    <location>
        <begin position="1"/>
        <end position="78"/>
    </location>
</feature>
<dbReference type="FunFam" id="2.40.240.130:FF:000003">
    <property type="entry name" value="Dixin isoform 1"/>
    <property type="match status" value="1"/>
</dbReference>
<keyword evidence="3" id="KW-0217">Developmental protein</keyword>
<feature type="region of interest" description="Disordered" evidence="11">
    <location>
        <begin position="518"/>
        <end position="563"/>
    </location>
</feature>
<evidence type="ECO:0000256" key="6">
    <source>
        <dbReference type="ARBA" id="ARBA00022949"/>
    </source>
</evidence>
<evidence type="ECO:0000256" key="1">
    <source>
        <dbReference type="ARBA" id="ARBA00004246"/>
    </source>
</evidence>
<evidence type="ECO:0000256" key="7">
    <source>
        <dbReference type="ARBA" id="ARBA00023054"/>
    </source>
</evidence>
<dbReference type="Proteomes" id="UP001209878">
    <property type="component" value="Unassembled WGS sequence"/>
</dbReference>
<feature type="compositionally biased region" description="Polar residues" evidence="11">
    <location>
        <begin position="213"/>
        <end position="227"/>
    </location>
</feature>
<dbReference type="PANTHER" id="PTHR10878:SF22">
    <property type="entry name" value="DIXIN"/>
    <property type="match status" value="1"/>
</dbReference>
<feature type="compositionally biased region" description="Basic and acidic residues" evidence="11">
    <location>
        <begin position="438"/>
        <end position="459"/>
    </location>
</feature>
<dbReference type="GO" id="GO:0005925">
    <property type="term" value="C:focal adhesion"/>
    <property type="evidence" value="ECO:0007669"/>
    <property type="project" value="UniProtKB-SubCell"/>
</dbReference>
<dbReference type="SUPFAM" id="SSF47576">
    <property type="entry name" value="Calponin-homology domain, CH-domain"/>
    <property type="match status" value="1"/>
</dbReference>
<proteinExistence type="inferred from homology"/>
<comment type="similarity">
    <text evidence="8">Belongs to the DIXDC1 family.</text>
</comment>
<keyword evidence="6" id="KW-0965">Cell junction</keyword>
<evidence type="ECO:0000256" key="2">
    <source>
        <dbReference type="ARBA" id="ARBA00004496"/>
    </source>
</evidence>
<keyword evidence="4" id="KW-0963">Cytoplasm</keyword>
<dbReference type="Gene3D" id="2.40.240.130">
    <property type="match status" value="1"/>
</dbReference>
<dbReference type="Pfam" id="PF00307">
    <property type="entry name" value="CH"/>
    <property type="match status" value="1"/>
</dbReference>
<feature type="compositionally biased region" description="Polar residues" evidence="11">
    <location>
        <begin position="173"/>
        <end position="189"/>
    </location>
</feature>
<accession>A0AAD9NQ14</accession>
<evidence type="ECO:0000256" key="4">
    <source>
        <dbReference type="ARBA" id="ARBA00022490"/>
    </source>
</evidence>
<feature type="region of interest" description="Disordered" evidence="11">
    <location>
        <begin position="426"/>
        <end position="473"/>
    </location>
</feature>
<organism evidence="14 15">
    <name type="scientific">Ridgeia piscesae</name>
    <name type="common">Tubeworm</name>
    <dbReference type="NCBI Taxonomy" id="27915"/>
    <lineage>
        <taxon>Eukaryota</taxon>
        <taxon>Metazoa</taxon>
        <taxon>Spiralia</taxon>
        <taxon>Lophotrochozoa</taxon>
        <taxon>Annelida</taxon>
        <taxon>Polychaeta</taxon>
        <taxon>Sedentaria</taxon>
        <taxon>Canalipalpata</taxon>
        <taxon>Sabellida</taxon>
        <taxon>Siboglinidae</taxon>
        <taxon>Ridgeia</taxon>
    </lineage>
</organism>
<evidence type="ECO:0000256" key="10">
    <source>
        <dbReference type="SAM" id="Coils"/>
    </source>
</evidence>
<dbReference type="InterPro" id="IPR001158">
    <property type="entry name" value="DIX"/>
</dbReference>
<dbReference type="PROSITE" id="PS50021">
    <property type="entry name" value="CH"/>
    <property type="match status" value="1"/>
</dbReference>
<dbReference type="PROSITE" id="PS50841">
    <property type="entry name" value="DIX"/>
    <property type="match status" value="1"/>
</dbReference>
<feature type="region of interest" description="Disordered" evidence="11">
    <location>
        <begin position="204"/>
        <end position="229"/>
    </location>
</feature>
<feature type="compositionally biased region" description="Polar residues" evidence="11">
    <location>
        <begin position="529"/>
        <end position="539"/>
    </location>
</feature>
<sequence length="650" mass="72328">MHSGVALVDLIDIVAGKHLEGITRDPASTEEMIANVEQVIHFMTLSKIKMHHTAAKDIVDGNMKSIMRLILALAAHFKPNSVRQTAQYDKTVAQGRLQSVAGIAQGAAAALADARRDAASVVHHPRRPRQLVGSHRDFSHRSSGTGSDSDHSHQMARFEQPVQRGDVEGASSPAATSRNSPVLTLGGTASPQGVQRCLNFGAAEHGDQRSDPGLSSSEFTSQPSETGDNCELEQLRVEHATLQDELDMVNRSLHRLQQLLLSGQPVDGEEVCCSGSGEPALPAEGSTADEEVVILRSKLQQSEAVCVGLRRELSQVKNECLHLHGTKEGLQQRLSEEHHSFLVMKAELLKAGFSQQNLETLKADLEQRMEEKDRLILNLRRELARQHREMEEVKVRCHMSEQEKETAKASLRGQIEDLQGRLRRVTETETSLASRVTSQDRKMARLQDKILRSEPDKSSTRPSSVPSIHSAGSDDLQLVRESLRCLRTSLPSGEPQLQAIDVLEQSISSLVERLHVTEQSSHMSDDGRNSSCRRFNYDSTGDARRSPITPRQDFSLQRSDQGETNDNVSTKVLYFTDRTVTPFMCTVPKRLGEVRLRDICNLFDKHGSYRYHFKTLDPEFGTVKEEITHEDDIVPGWEGKIVAWIEEDHG</sequence>
<dbReference type="PANTHER" id="PTHR10878">
    <property type="entry name" value="SEGMENT POLARITY PROTEIN DISHEVELLED"/>
    <property type="match status" value="1"/>
</dbReference>
<dbReference type="Gene3D" id="1.10.418.10">
    <property type="entry name" value="Calponin-like domain"/>
    <property type="match status" value="1"/>
</dbReference>
<evidence type="ECO:0000256" key="11">
    <source>
        <dbReference type="SAM" id="MobiDB-lite"/>
    </source>
</evidence>
<dbReference type="Pfam" id="PF00778">
    <property type="entry name" value="DIX"/>
    <property type="match status" value="1"/>
</dbReference>
<dbReference type="InterPro" id="IPR015506">
    <property type="entry name" value="Dsh/Dvl-rel"/>
</dbReference>
<feature type="domain" description="DIX" evidence="13">
    <location>
        <begin position="567"/>
        <end position="649"/>
    </location>
</feature>
<feature type="coiled-coil region" evidence="10">
    <location>
        <begin position="232"/>
        <end position="259"/>
    </location>
</feature>
<gene>
    <name evidence="14" type="ORF">NP493_661g02025</name>
</gene>
<keyword evidence="7 10" id="KW-0175">Coiled coil</keyword>
<feature type="compositionally biased region" description="Polar residues" evidence="11">
    <location>
        <begin position="552"/>
        <end position="563"/>
    </location>
</feature>
<evidence type="ECO:0000259" key="12">
    <source>
        <dbReference type="PROSITE" id="PS50021"/>
    </source>
</evidence>
<evidence type="ECO:0000256" key="8">
    <source>
        <dbReference type="ARBA" id="ARBA00060765"/>
    </source>
</evidence>
<comment type="subcellular location">
    <subcellularLocation>
        <location evidence="1">Cell junction</location>
        <location evidence="1">Focal adhesion</location>
    </subcellularLocation>
    <subcellularLocation>
        <location evidence="2">Cytoplasm</location>
    </subcellularLocation>
</comment>